<dbReference type="GO" id="GO:0009366">
    <property type="term" value="C:enterobactin synthetase complex"/>
    <property type="evidence" value="ECO:0007669"/>
    <property type="project" value="TreeGrafter"/>
</dbReference>
<dbReference type="InterPro" id="IPR020806">
    <property type="entry name" value="PKS_PP-bd"/>
</dbReference>
<dbReference type="InterPro" id="IPR013217">
    <property type="entry name" value="Methyltransf_12"/>
</dbReference>
<dbReference type="InterPro" id="IPR029063">
    <property type="entry name" value="SAM-dependent_MTases_sf"/>
</dbReference>
<dbReference type="Gene3D" id="3.30.559.10">
    <property type="entry name" value="Chloramphenicol acetyltransferase-like domain"/>
    <property type="match status" value="4"/>
</dbReference>
<dbReference type="Gene3D" id="3.30.300.30">
    <property type="match status" value="6"/>
</dbReference>
<dbReference type="Pfam" id="PF00550">
    <property type="entry name" value="PP-binding"/>
    <property type="match status" value="4"/>
</dbReference>
<dbReference type="Gene3D" id="3.40.50.150">
    <property type="entry name" value="Vaccinia Virus protein VP39"/>
    <property type="match status" value="2"/>
</dbReference>
<evidence type="ECO:0000259" key="6">
    <source>
        <dbReference type="PROSITE" id="PS50075"/>
    </source>
</evidence>
<feature type="domain" description="Carrier" evidence="6">
    <location>
        <begin position="3304"/>
        <end position="3379"/>
    </location>
</feature>
<accession>A0A4Q7JC51</accession>
<feature type="region of interest" description="Disordered" evidence="5">
    <location>
        <begin position="3584"/>
        <end position="3605"/>
    </location>
</feature>
<evidence type="ECO:0000256" key="2">
    <source>
        <dbReference type="ARBA" id="ARBA00022450"/>
    </source>
</evidence>
<dbReference type="PROSITE" id="PS00455">
    <property type="entry name" value="AMP_BINDING"/>
    <property type="match status" value="4"/>
</dbReference>
<dbReference type="EMBL" id="SFCC01000003">
    <property type="protein sequence ID" value="RZQ64698.1"/>
    <property type="molecule type" value="Genomic_DNA"/>
</dbReference>
<dbReference type="SUPFAM" id="SSF52777">
    <property type="entry name" value="CoA-dependent acyltransferases"/>
    <property type="match status" value="8"/>
</dbReference>
<dbReference type="InterPro" id="IPR000873">
    <property type="entry name" value="AMP-dep_synth/lig_dom"/>
</dbReference>
<feature type="domain" description="Carrier" evidence="6">
    <location>
        <begin position="4330"/>
        <end position="4405"/>
    </location>
</feature>
<dbReference type="GO" id="GO:0008610">
    <property type="term" value="P:lipid biosynthetic process"/>
    <property type="evidence" value="ECO:0007669"/>
    <property type="project" value="UniProtKB-ARBA"/>
</dbReference>
<dbReference type="GO" id="GO:0005829">
    <property type="term" value="C:cytosol"/>
    <property type="evidence" value="ECO:0007669"/>
    <property type="project" value="TreeGrafter"/>
</dbReference>
<comment type="caution">
    <text evidence="7">The sequence shown here is derived from an EMBL/GenBank/DDBJ whole genome shotgun (WGS) entry which is preliminary data.</text>
</comment>
<dbReference type="GO" id="GO:0043041">
    <property type="term" value="P:amino acid activation for nonribosomal peptide biosynthetic process"/>
    <property type="evidence" value="ECO:0007669"/>
    <property type="project" value="TreeGrafter"/>
</dbReference>
<dbReference type="SUPFAM" id="SSF53335">
    <property type="entry name" value="S-adenosyl-L-methionine-dependent methyltransferases"/>
    <property type="match status" value="2"/>
</dbReference>
<dbReference type="FunFam" id="2.30.38.10:FF:000001">
    <property type="entry name" value="Non-ribosomal peptide synthetase PvdI"/>
    <property type="match status" value="4"/>
</dbReference>
<dbReference type="FunFam" id="3.40.50.12780:FF:000012">
    <property type="entry name" value="Non-ribosomal peptide synthetase"/>
    <property type="match status" value="3"/>
</dbReference>
<evidence type="ECO:0000256" key="4">
    <source>
        <dbReference type="ARBA" id="ARBA00022737"/>
    </source>
</evidence>
<dbReference type="CDD" id="cd02440">
    <property type="entry name" value="AdoMet_MTases"/>
    <property type="match status" value="2"/>
</dbReference>
<keyword evidence="4" id="KW-0677">Repeat</keyword>
<dbReference type="Proteomes" id="UP000292003">
    <property type="component" value="Unassembled WGS sequence"/>
</dbReference>
<evidence type="ECO:0000313" key="8">
    <source>
        <dbReference type="Proteomes" id="UP000292003"/>
    </source>
</evidence>
<dbReference type="Gene3D" id="3.40.50.980">
    <property type="match status" value="6"/>
</dbReference>
<keyword evidence="3" id="KW-0597">Phosphoprotein</keyword>
<dbReference type="Gene3D" id="3.40.50.12780">
    <property type="entry name" value="N-terminal domain of ligase-like"/>
    <property type="match status" value="1"/>
</dbReference>
<dbReference type="GO" id="GO:0031177">
    <property type="term" value="F:phosphopantetheine binding"/>
    <property type="evidence" value="ECO:0007669"/>
    <property type="project" value="InterPro"/>
</dbReference>
<dbReference type="GO" id="GO:0072330">
    <property type="term" value="P:monocarboxylic acid biosynthetic process"/>
    <property type="evidence" value="ECO:0007669"/>
    <property type="project" value="UniProtKB-ARBA"/>
</dbReference>
<dbReference type="Gene3D" id="1.10.1200.10">
    <property type="entry name" value="ACP-like"/>
    <property type="match status" value="4"/>
</dbReference>
<dbReference type="InterPro" id="IPR045851">
    <property type="entry name" value="AMP-bd_C_sf"/>
</dbReference>
<dbReference type="FunFam" id="3.40.50.980:FF:000002">
    <property type="entry name" value="Enterobactin synthetase component F"/>
    <property type="match status" value="1"/>
</dbReference>
<dbReference type="InterPro" id="IPR042099">
    <property type="entry name" value="ANL_N_sf"/>
</dbReference>
<dbReference type="GO" id="GO:0047527">
    <property type="term" value="F:2,3-dihydroxybenzoate-serine ligase activity"/>
    <property type="evidence" value="ECO:0007669"/>
    <property type="project" value="TreeGrafter"/>
</dbReference>
<protein>
    <submittedName>
        <fullName evidence="7">Amino acid adenylation domain-containing protein</fullName>
    </submittedName>
</protein>
<dbReference type="PANTHER" id="PTHR45527">
    <property type="entry name" value="NONRIBOSOMAL PEPTIDE SYNTHETASE"/>
    <property type="match status" value="1"/>
</dbReference>
<evidence type="ECO:0000256" key="1">
    <source>
        <dbReference type="ARBA" id="ARBA00001957"/>
    </source>
</evidence>
<dbReference type="NCBIfam" id="NF003417">
    <property type="entry name" value="PRK04813.1"/>
    <property type="match status" value="6"/>
</dbReference>
<dbReference type="CDD" id="cd17646">
    <property type="entry name" value="A_NRPS_AB3403-like"/>
    <property type="match status" value="1"/>
</dbReference>
<evidence type="ECO:0000313" key="7">
    <source>
        <dbReference type="EMBL" id="RZQ64698.1"/>
    </source>
</evidence>
<keyword evidence="2" id="KW-0596">Phosphopantetheine</keyword>
<dbReference type="GO" id="GO:0009239">
    <property type="term" value="P:enterobactin biosynthetic process"/>
    <property type="evidence" value="ECO:0007669"/>
    <property type="project" value="TreeGrafter"/>
</dbReference>
<dbReference type="Pfam" id="PF00668">
    <property type="entry name" value="Condensation"/>
    <property type="match status" value="4"/>
</dbReference>
<organism evidence="7 8">
    <name type="scientific">Amycolatopsis suaedae</name>
    <dbReference type="NCBI Taxonomy" id="2510978"/>
    <lineage>
        <taxon>Bacteria</taxon>
        <taxon>Bacillati</taxon>
        <taxon>Actinomycetota</taxon>
        <taxon>Actinomycetes</taxon>
        <taxon>Pseudonocardiales</taxon>
        <taxon>Pseudonocardiaceae</taxon>
        <taxon>Amycolatopsis</taxon>
    </lineage>
</organism>
<dbReference type="SUPFAM" id="SSF47336">
    <property type="entry name" value="ACP-like"/>
    <property type="match status" value="4"/>
</dbReference>
<dbReference type="InterPro" id="IPR025110">
    <property type="entry name" value="AMP-bd_C"/>
</dbReference>
<dbReference type="Pfam" id="PF08242">
    <property type="entry name" value="Methyltransf_12"/>
    <property type="match status" value="2"/>
</dbReference>
<dbReference type="InterPro" id="IPR036736">
    <property type="entry name" value="ACP-like_sf"/>
</dbReference>
<name>A0A4Q7JC51_9PSEU</name>
<dbReference type="PANTHER" id="PTHR45527:SF1">
    <property type="entry name" value="FATTY ACID SYNTHASE"/>
    <property type="match status" value="1"/>
</dbReference>
<feature type="domain" description="Carrier" evidence="6">
    <location>
        <begin position="1889"/>
        <end position="1963"/>
    </location>
</feature>
<keyword evidence="8" id="KW-1185">Reference proteome</keyword>
<dbReference type="CDD" id="cd05930">
    <property type="entry name" value="A_NRPS"/>
    <property type="match status" value="1"/>
</dbReference>
<dbReference type="OrthoDB" id="2472181at2"/>
<feature type="domain" description="Carrier" evidence="6">
    <location>
        <begin position="889"/>
        <end position="963"/>
    </location>
</feature>
<dbReference type="Pfam" id="PF13193">
    <property type="entry name" value="AMP-binding_C"/>
    <property type="match status" value="4"/>
</dbReference>
<dbReference type="InterPro" id="IPR009081">
    <property type="entry name" value="PP-bd_ACP"/>
</dbReference>
<dbReference type="SUPFAM" id="SSF56801">
    <property type="entry name" value="Acetyl-CoA synthetase-like"/>
    <property type="match status" value="4"/>
</dbReference>
<dbReference type="NCBIfam" id="TIGR01733">
    <property type="entry name" value="AA-adenyl-dom"/>
    <property type="match status" value="4"/>
</dbReference>
<reference evidence="7 8" key="1">
    <citation type="submission" date="2019-02" db="EMBL/GenBank/DDBJ databases">
        <title>Draft genome sequence of Amycolatopsis sp. 8-3EHSu isolated from roots of Suaeda maritima.</title>
        <authorList>
            <person name="Duangmal K."/>
            <person name="Chantavorakit T."/>
        </authorList>
    </citation>
    <scope>NUCLEOTIDE SEQUENCE [LARGE SCALE GENOMIC DNA]</scope>
    <source>
        <strain evidence="7 8">8-3EHSu</strain>
    </source>
</reference>
<dbReference type="InterPro" id="IPR001242">
    <property type="entry name" value="Condensation_dom"/>
</dbReference>
<dbReference type="PROSITE" id="PS00012">
    <property type="entry name" value="PHOSPHOPANTETHEINE"/>
    <property type="match status" value="2"/>
</dbReference>
<dbReference type="Gene3D" id="2.30.38.10">
    <property type="entry name" value="Luciferase, Domain 3"/>
    <property type="match status" value="3"/>
</dbReference>
<dbReference type="InterPro" id="IPR020845">
    <property type="entry name" value="AMP-binding_CS"/>
</dbReference>
<dbReference type="Gene3D" id="3.30.559.30">
    <property type="entry name" value="Nonribosomal peptide synthetase, condensation domain"/>
    <property type="match status" value="4"/>
</dbReference>
<sequence>MAVSVEFVSEFVGDEREVPELTWPAAFERQAATTPDAVALVCEDEAITYRELDAEANRLARLLAARGVRDEDVVAVALPREPRLVVALLAVMKAGAAYLPVDLDHPEERIAYLLTDAGARLVLSTVDQLAELPAGHDVLALDDPDVLNELAGTPAAPVGGPARLDRAAYVIYTSGSTGTPKGVVLSHDGIGSLIATATDRIGIDANSRVVQFASVGFDVTVWDLVMSLCVGGRVILVPSHRRVPGPELTDYIAAHGATHMILPPSLVAALPAECELPEGAVLIVGTETVPPELVARWSRRLRVVAAYGLTEATVNSTLWPAEPGWTGPVPIGRPDPNTRCYILDDALRPVPVGEEGELYVGGRGLARGYVGRAALTAERFVADPFGRPGARMYRTGDRARWREDGNIDFLGRSDHQVKIRGHRVEPGEIESVLAAHEAVDRVAVVPREVKPGDRRLVAYVVPHADQAPARDERREREQVGQWKGLHELLYSVAGGDPFDEDFSGWNSTYDGSALPLDDMRAWRAATVDRIRELNPRRVLEIGVGSGLILSQVAPGCEAYWGLDLSEEVIELLDSRIDGLRDIVTLRAQPAHDFTGLPGGFFDTVVINSVAQYFPSADYLVDVLRHALDLLAPGGAVFLGDVRNLRLLRTLRAGVEAGRTGARAAVDAAVAWEGELLLDPDFFAGLGWDFDLRLKRAAYHNELSRYRYDVVLRKAAPASRRQPEELRWGTDVTSLDDVRDALARGPLRVTGVPNARLTEDLRALSRIDGGPEPEPGIDPEAIAAIGEELGHDAALTWTACATDGRFDVVFGAAPLYRPAGEHPVANRPAPFRDVTALMKALRAYTEDRLPAYLVPAAFVPLADLPVMTNGKLDRAALPAPDFGALSTGRPPRDARESTLCDLYAEVLGLDTVGIEDDFFLLGGDSITSIRLVLGAARRGLTITPRQVFGFRTPEQLAAVAREKQVDERPGIAALEPTAEEAARFGDIEEILPVTPLQEGFFFHAKFDPEAGDVYTIQEIFDLDGPVDAAALRQAAQNLLDRHSSLRSGFLQRQDGQVVQVVRAHAEVPWREGGEELLAEDRARPFDLENSTLVRFALVRGERTRLAITFHHIVADGWSVVVMLRELLAGPGESPPSSRRDYLSVLARRDHDEALRAWGTALAGVDGPTRLVESGPAGPMRPDKTTAVLSERDTTRLRNRIQERGLTLGTVLHGAWGLLLGHLTGQRDLTFGSTVSGRGAEVAGIESAVGLFINTVPLRLRWAPGDTFAETLRRLQAEQSELLDHQQIGLAELQRLTGIRDELFDTLVVVENYPRDTELPVTGVEIVDAVHYPVALIVATGRRLEFSLKYDAARVDPADAELLLDRLLRLLETMTADLGSLVGQARLLSDAEIARIDGGNDTAHPVPAATLAASIAAQAARTPDAVAVVAEDGRLTYAELDAAADRLARRLAARGAGPEQVVAVAVPRSAGLLVALLGVLKSGAAYLPLDLDYPPERIAFMLADSGARLAVSPTDLPGVENLRVDGDGAEADVRPAAPDNAAYLIYTSGSTGRPKGVVVTHRAIGNRLAWMQHEYGLTGEDRVLQKTPSSFDVSVWEFFWPLLHGAAVVFARPDGHRDPAYLAELVRRERVTTLHFVPAMLAGFLASDEVTADPAWAASLRRVFASGEALGGDLAARWQQLTGVPLHNLYGPTEAAVDVTYFPFEGAADPTVPIGRPVWNTRCHVLDAALRPVPDGVPGELYLAGVQLARGYHDRPGLTAERFVADPFGEPGQRLYRTGDLVRRRPDGVLEYLGRTDRQVKVRGNRIELGEVEAALGALDGVSRAAAVVRDGALVGYVVADRDVATAELTLPQAMVPSAIVVLDDLPLTPSGKLDAAALPAPHAVAASGRAAEGAREVLLAEIFAEVLGLGEVGAEDDFFLLGGDSISSISVSSRARRAGLAVSPSDVFTLRTPAALAARARLVDDSRGGDRELISVDAGQVVSPGPVAEVWPLSPLQEGLFFHAGFDSGSDVYTVQEAIDLDRDLDAGRLRAAVAAMLARHTGLRAGFTSEGLPGPVQFVLAEAEPPVSEVDLSDAPERLTELMAADRAEPFDLARPPLFRVILVHLGPGRARIVLHRHLLLWDGWSAWQFIEQLLALYETPDADLPAPGSYRDYLAWLAEQDTAEAAAAWRNALAGLDEPTLVGPVRQEAEPALPTGIDVLFTAEETRALREQARQHGLTVNSVLNAAWALVLSGLTGRQDVVFGAAVAGRVAAVPDVETIIGLFLNTVPVRVTFDPAESVLDLLRRLQAERMALNDYEFAGLGTIQAESGHRTLFDTLFVLRDADGEQRLDGLRRRHGVTALANFDATHYPLTLVLTPGERMRATLSYRDDVVDAGSAFALLDRFAGLVREMVADPDAPVGTLGAPTEQQRRELERGWSGRSAELPNDTVADFLAAQAERTPDATALVFGAEKLTYAQLDGRINRMARLLREHGVGPEQVVALGLPRSADMVVALFAVLRTGAAYLPLELDYPAERLAVMVDDARPACLVTTSAAGLDVETTATRLVLDELDLDRYSDAPLVVPGFERDRPGRLEHAAYVIYTSGSTGRPKGVVTPYRGLTNMQLNHQEAIFGPAVASAGGRRLRIAHTVSFGFDMSWEELLWLVEGHEVHVCDEELRRDAAALASYCDTHRIDVVNVTPTYAHLLFEAGLLDGHRPPLVLLGGEAVSEQVWSRLRDTEGTYGYNLYGPTEYTINTLGGGTTDSDTSTVGRPIWNTNTYILDAWLRPVPDGVAGELYIAGTGLARGYLDRPALTADRFVADPFGEPGSRMYRTGDLVRRRHDGNIDFLGRTDDQVKIRGYRVELGEIESALSRDPRVAHAAVVAQDDPTTPGVRRLVGYVVPARLTGAARNEAETEQVDQWQEVYSDEYTEIPVAVFEEDFAGWDSSYDGEPIDVEHMREWREATVERIRELAPRRVLEIGVGTGLLLGRLAPEVEAYWATDFAAPVIEKLRTELAADPELASRVELRCQRADDLSGLPEGRFDTIVINSVVQYFPSADYLTHVIAGAVRLLAPGGALFVGDVRNLRLIEAFHTEVQLAKGVSPAALRAAVDRGVAMEKELLLDPDYFAALEDRLPGVRVEIRTKRARYHNELSRYRYDVVLRKNPADVVELAGLPRREWHGQLRDELGEVDAVRVGPIPDARLGQGVEQEDLHRLGAELGYRVHVTWTDGGLDAVFLRDDRPTGGLYLPAGSVPLANDPSAGRGAAALTAELRAALAESLPDYMVPAALVVLREIPLTANGKLDVRALPDPAPAVALTASRPPETHAERVLCGLFAELLGLPEVGVDDNFFDLGGHSLLATRLISRARTELGAELAIRDLFDAPTVARLAPRTGGRSARPVLTRVDRPARVPLSAAQKRLLLLAELGGGAAYHFPMVVRLRGRLDVGALRAAVDDLRKRHEVLRTVFPDMVQQLVDVPLPVEVRDLAESELDTTVTELVRAPFDLRTEPPLRVCVLRIGEADQVLAVVLHHIATDEWSDRPFLADLATAYRARVAGRAPEWTPLPVQYADYTLWQQRLLDGEIGAEQEAFWARTLDGLPEEITLPADRPRPPRPTGQGGKVRAEVPRETVRALRELANESGASMFMVAHAAVAALLYRLGAGTDLPLGAPVAGRTDTRLDDLVGFFVNTLVLRTDVSGDPTFRGLLDRVRETDFAAFDNQDLPFDRVVETLNPPRLAGRNPLFQVMVAYHHRPGGDPEVLGLPTEWLTTDTGAAQFDLAFVVVDRPDTDQLSVVLNYATDLFDDATAESMAGRLVRLLAQAGEEPARPVADLDLLEESERDRVLVTFNDTARQVPELTLPELFARRVAAAPDAVAVADRAHSVTYGGLDAHAEAVARQLAARGARPGDVVGIAVPKSADQVATVLGVLKLGAAYLPLDLTHPADRIAFMIADSGARLVVAEAGQALPEVSGVDVVVLDRQAPGGPVFGAGPAKLDSPAYVIYTSGSTGRPKGVVVPHEGIASLAATAIDRMGVTEDSRVLQFASVGFDVTVFELTMALCVGGRLVVAPDDVRVAGPELTGFLAERGITHMILPPSLVAALPEGCELPDGATILVGTEVVPPAVIDRWAHRMDMLVAYGLTEATVNSTLWLARRTDGGGVPIGVPDPNTTAYILDDRLRPVPLGVAGELYIGGRGLALGYLGRHGLTAERFLPCPFGEPGSRMYRTGDRARWRADGNIDFLGRADEQVKIRGFRVEPGEVAAALSSHPAVGQAAVVVDETAGVARLVGYVVPTGPVGSLREHLAELLPEYMIPALIVELDGPLPLTPNGKLDRRALPAPDWTVLTGDDRPATQEQAAVAALVADVLGLPEVGVHDNFFALGGHSMASMRLVARISAELGTRLSLRDVFDHPTVAGLAALLDRGESGRSPLRPAGPHPDVLPLAPVQRRRWDEYRAAGRPGYDLALALRREEGFDAAAMAAAVRDVVARHRPLASVIEEPGVQRLGAAEVFGEVTTPATVDETMRRIVVDGGDLAVESPLKIRLVTGVDGQALLVTAYYLGVDEWSVVPLLRDLDLAYTARLAGAAPGFPELPVGYADYTRWAADLRTDRQLEYWAGVLRGVPAELALPFDRPRPAEPTRRGDFVEFTLDSRLHRAVDELARATGTSMFMVVQAAFATLLTRLGAGTDVPLGAIIAGRSEQQLADLVGCFSNTVILRTDTSGGPGFTELLARVRETDLGAFDNQDVPFDEVLARVPAWSGTAVPRPQVLLVHHEEAGVEADMESVHLGTADADLSLSFFEPRDDAPVACYLRFATDLFDRATVERMAESFVDILTTATDEENR</sequence>
<dbReference type="FunFam" id="1.10.1200.10:FF:000016">
    <property type="entry name" value="Non-ribosomal peptide synthase"/>
    <property type="match status" value="2"/>
</dbReference>
<dbReference type="InterPro" id="IPR006162">
    <property type="entry name" value="Ppantetheine_attach_site"/>
</dbReference>
<dbReference type="FunFam" id="3.40.50.980:FF:000001">
    <property type="entry name" value="Non-ribosomal peptide synthetase"/>
    <property type="match status" value="2"/>
</dbReference>
<dbReference type="InterPro" id="IPR023213">
    <property type="entry name" value="CAT-like_dom_sf"/>
</dbReference>
<dbReference type="SMART" id="SM00823">
    <property type="entry name" value="PKS_PP"/>
    <property type="match status" value="4"/>
</dbReference>
<evidence type="ECO:0000256" key="3">
    <source>
        <dbReference type="ARBA" id="ARBA00022553"/>
    </source>
</evidence>
<comment type="cofactor">
    <cofactor evidence="1">
        <name>pantetheine 4'-phosphate</name>
        <dbReference type="ChEBI" id="CHEBI:47942"/>
    </cofactor>
</comment>
<evidence type="ECO:0000256" key="5">
    <source>
        <dbReference type="SAM" id="MobiDB-lite"/>
    </source>
</evidence>
<dbReference type="CDD" id="cd19540">
    <property type="entry name" value="LCL_NRPS-like"/>
    <property type="match status" value="1"/>
</dbReference>
<proteinExistence type="predicted"/>
<dbReference type="Pfam" id="PF00501">
    <property type="entry name" value="AMP-binding"/>
    <property type="match status" value="4"/>
</dbReference>
<gene>
    <name evidence="7" type="ORF">EWH70_07335</name>
</gene>
<dbReference type="PROSITE" id="PS50075">
    <property type="entry name" value="CARRIER"/>
    <property type="match status" value="4"/>
</dbReference>
<dbReference type="GO" id="GO:0009403">
    <property type="term" value="P:toxin biosynthetic process"/>
    <property type="evidence" value="ECO:0007669"/>
    <property type="project" value="UniProtKB-ARBA"/>
</dbReference>
<dbReference type="InterPro" id="IPR010071">
    <property type="entry name" value="AA_adenyl_dom"/>
</dbReference>